<dbReference type="STRING" id="1166018.FAES_3862"/>
<accession>I0KCL5</accession>
<dbReference type="KEGG" id="fae:FAES_3862"/>
<name>I0KCL5_9BACT</name>
<feature type="region of interest" description="Disordered" evidence="1">
    <location>
        <begin position="556"/>
        <end position="603"/>
    </location>
</feature>
<protein>
    <submittedName>
        <fullName evidence="2">Fibronectin type III domain protein</fullName>
    </submittedName>
</protein>
<proteinExistence type="predicted"/>
<reference evidence="2 3" key="1">
    <citation type="journal article" date="2012" name="J. Bacteriol.">
        <title>Genome Sequence of Fibrella aestuarina BUZ 2T, a Filamentous Marine Bacterium.</title>
        <authorList>
            <person name="Filippini M."/>
            <person name="Qi W."/>
            <person name="Blom J."/>
            <person name="Goesmann A."/>
            <person name="Smits T.H."/>
            <person name="Bagheri H.C."/>
        </authorList>
    </citation>
    <scope>NUCLEOTIDE SEQUENCE [LARGE SCALE GENOMIC DNA]</scope>
    <source>
        <strain evidence="3">BUZ 2T</strain>
    </source>
</reference>
<dbReference type="SUPFAM" id="SSF49265">
    <property type="entry name" value="Fibronectin type III"/>
    <property type="match status" value="1"/>
</dbReference>
<evidence type="ECO:0000256" key="1">
    <source>
        <dbReference type="SAM" id="MobiDB-lite"/>
    </source>
</evidence>
<dbReference type="Proteomes" id="UP000011058">
    <property type="component" value="Chromosome"/>
</dbReference>
<dbReference type="eggNOG" id="COG3179">
    <property type="taxonomic scope" value="Bacteria"/>
</dbReference>
<dbReference type="HOGENOM" id="CLU_226855_0_0_10"/>
<gene>
    <name evidence="2" type="ORF">FAES_3862</name>
</gene>
<dbReference type="PATRIC" id="fig|1166018.3.peg.807"/>
<evidence type="ECO:0000313" key="3">
    <source>
        <dbReference type="Proteomes" id="UP000011058"/>
    </source>
</evidence>
<organism evidence="2 3">
    <name type="scientific">Fibrella aestuarina BUZ 2</name>
    <dbReference type="NCBI Taxonomy" id="1166018"/>
    <lineage>
        <taxon>Bacteria</taxon>
        <taxon>Pseudomonadati</taxon>
        <taxon>Bacteroidota</taxon>
        <taxon>Cytophagia</taxon>
        <taxon>Cytophagales</taxon>
        <taxon>Spirosomataceae</taxon>
        <taxon>Fibrella</taxon>
    </lineage>
</organism>
<sequence length="2801" mass="299157">MAMASRSDYTPPLAPPLDIRGGEPLYSSSASKPGLFPSPCNKGRGRGWGKLALLCVFALTLFPAFAQNDVQITISVLPPYSAYLQDYAGAGKQVQVFVRNTTANRLQVRLQGNVTGDNGVVIQTLPNYRPPVPLALEPFQNRLLTYADLSGLFDLNQIDVQGVDRNSLYRGLPLPEGTYQLCIRAYDNATSRPLSPENPLGCSPPFPVKAVEPPILIAPLCDAEVQPLTPQTLVFTWTPPVGVSPAMVDYTLRIVELPLETADPNVFIDAVVLPKSGIEVKGLKTSTFLYSVVHPLLIPGKKYAWRVQARDLSGRTQFLNDGKSPVCAFQYGLLLSAGLDSLKSTPMVVRSGTINRAVLVACDDLKSTAPATLTAGNGSSIALSWKPDPTFRKLLAQKMGYSTDSASVRGAIQKAGGLYKLTVFDHEGGKIAWAPTPTSKEFIAGNPDQPGFALAYDQQYDYQVELVLPDAVRKALGDDDLKKWPLTSKTCSFRLKKQVSAGFIVRGQIRYKFTGDGMTGDYPANNTDVKISFSTQYAKQGVADLLADNSKNGSLKSSATTGKALSPQEKLAAVGNSKAKTTTAGAGSGGNVPKGAKTTAPPASGDLPYTYYGKTDANGIYEIPIAWSDLPALLQIGTVVGQTTIQKATIGENGGPADNTLVPQTALNYTLNLPSGYYQNTSEVRSLTYTPGSTSVAVGLAKVNVYAYSAKVQVTKDFNLSYTLTTADGKPTTAQVGYENGKTKVQMEQSINQALDGIVIDVYRKGKDSGIPAIEGDIDGGAVQAQQKELNKASSGLVLIATGKTVIETVNGKPQGVVVFDRLLCNANTGDDYYLSARPDPAKGIATAKQVIGKYNNKPTGDLTTAEANATFAAPEDTLFFEVPKPTLANGYGVQNGSKSYFSHQASYKLRSLLPPTSKLSGRMLYSWPNQPEKFVMGNMPFVVKVGYSINNNYQPSVTGGGTGQKIKQTFYKFDNVTYTGADGQQHTYSTADQGVVMGTGKTDKNGNFSVEVVNLNYKGIINATGKVSASSVEYDDPGANGLAKNKGVDPTGKQAKKDMLTDPDFDGTGLLNFGVLEQMQMDNGISGQLNTSPGAMQGAYQQASLDAAAAYGVQSAGNQAGSKAVKQVGAKAGGGPAETDETLRQVLFSEDVPVASPVQLTYPDDVTTISTITRFYYFELQQGAGYYTTAPVSNTVLVQAFGSLDMGEIVHAVNKYPYKVRVTKADPVKKGELLGVSGARVIIYRESSKGMIQLPEKEGNGKNKFETLPTSSYNKLWTPYGKPFPGTDAVEYYAEGETDNEGYLTKWTPGKEPNLLFFGQYYFYVLPKEDAIDYFEARVVTRSTNFGTDPNDVYFSALGKFDSKTNLLYDEITVKSGPSRLLVKFVDKSSDKKLKGTLSLFELDAKGVPKPIYTVDAKGNKTTVNAGLTNLSTPGSGYFELPVGNYFAKGEGAKRFYLMAYVPGYRLDGQQDDGYAEFQTQPVNPTGTSYNIALQFVPGAIVTGVVKGPEVVADPKFGYQKTGKTVGIPAYVRRMADSSVVETKPDGSFTIAVASSGNQQLIVEPIDPGYWADTLQLKGLKLDEKRNLNTITVERVQHRMRFLVKNAATNQPIPDIWVTVNGDLDKKEKTGKEGIASIEFENVSVDNYTVKINGGTNSDFIPQLVEVKNKESKNWTVYTVLMKAGGRIDGLVTLDGEPVKGAKVYLDYAQSLNETEPASVSAGNVSGDNSGEALIRTNSANGQLGTTLGTFSLRGLPLTDGPVKIRATLDGQTNTIVGAVATVTLKNGLATGVILKLTTYKGMLVQSAYGFPLTVEKLEPQADGTVKVTGQVDLRKSQTAFTWLATGDVARLREVVFKATDGGGGQKVGTPAADQVALDGVADLKFQYAKRYNVLVRHSDYKPGDAPKALTISRNTDGRGVLAGKVQIVDNSFDYPSTYLSFANKGDENFYLATTTGKTQMQQQEVVINGKKTTTNVAVTTTDSRIEVLNALSADGAFTKKIVTPAPTLTKYALSDEKGGRIRFSFLQFPADADPAASYIDPTDARIHLSVDLNCHIDNMQPADFKVHIDDLVLDDKLIYPKKGSNPLELKFEDWTLTVRDWSIDPQEGGIVKQGPIVIVKPGEVAASTANDPILMKTGAADIAFGKFVLRHDLFLLEGPRLGKLPIGDGIAELAILNPEGAFFSFDTGFDGKGHWKLGAFGKEGGPAGVLTLTNPGSAGDLLVSTQAGKKDKTTIRFDYVQLLSNNVNILTVSQDQTFRVRGNSLTEFTPGGFTSGKGFLSLKGGFNLLGVPRAAPLEMSVNYLKEAQGVTGTYSDITAPWGVDLLGKTRFTTTLGKPNLSITPTDVVIDGTSVEEGAMPVLKTLLCARSGSASPIWLQVVPQTVSMTGKHKLDVLGIVGAQVKKGAADWAAPLTFYGELYDNEGLKKSPDPANAWFTQYTVYGDMHVKELDTKGLAIDSLSSKGGNLKIDPKGNFKLDKLSLLGSGKEANGTVSITNKGIQIDNLTTPLGEVKLLVDFAKPAIIGSIDISAPVEAGYDDLSDPDIFPGTNGGFRKPIGIGPFKCRGQGSMLIDKHGFYLVASVQAKGELPPPIQGLQMGIAIGYRNTYESDAVTILRGSSKDPLLPCKITEATGIHGFFMGGGITVLHKELKIDVLVAEAWAKADVSLFASSELNIKKGLSVTFGSGAVASGDIGVRILCASASADVLVLGDMVGTLSTTDPKICMGATVAAGFEAKVSACGVFDDVSVSKTLGVKAEVHWPGSPVFSFDFIEASGFPGKDCSIPIQCNCGTPLPPAQ</sequence>
<keyword evidence="3" id="KW-1185">Reference proteome</keyword>
<feature type="compositionally biased region" description="Low complexity" evidence="1">
    <location>
        <begin position="575"/>
        <end position="585"/>
    </location>
</feature>
<evidence type="ECO:0000313" key="2">
    <source>
        <dbReference type="EMBL" id="CCH01868.1"/>
    </source>
</evidence>
<feature type="region of interest" description="Disordered" evidence="1">
    <location>
        <begin position="1042"/>
        <end position="1062"/>
    </location>
</feature>
<dbReference type="InterPro" id="IPR036116">
    <property type="entry name" value="FN3_sf"/>
</dbReference>
<dbReference type="EMBL" id="HE796683">
    <property type="protein sequence ID" value="CCH01868.1"/>
    <property type="molecule type" value="Genomic_DNA"/>
</dbReference>